<feature type="compositionally biased region" description="Polar residues" evidence="1">
    <location>
        <begin position="115"/>
        <end position="125"/>
    </location>
</feature>
<comment type="caution">
    <text evidence="2">The sequence shown here is derived from an EMBL/GenBank/DDBJ whole genome shotgun (WGS) entry which is preliminary data.</text>
</comment>
<organism evidence="2 3">
    <name type="scientific">Trichosporon asahii var. asahii (strain CBS 8904)</name>
    <name type="common">Yeast</name>
    <dbReference type="NCBI Taxonomy" id="1220162"/>
    <lineage>
        <taxon>Eukaryota</taxon>
        <taxon>Fungi</taxon>
        <taxon>Dikarya</taxon>
        <taxon>Basidiomycota</taxon>
        <taxon>Agaricomycotina</taxon>
        <taxon>Tremellomycetes</taxon>
        <taxon>Trichosporonales</taxon>
        <taxon>Trichosporonaceae</taxon>
        <taxon>Trichosporon</taxon>
    </lineage>
</organism>
<evidence type="ECO:0000256" key="1">
    <source>
        <dbReference type="SAM" id="MobiDB-lite"/>
    </source>
</evidence>
<accession>K1VVG4</accession>
<sequence>MPLPTKFFVSPMRRPGETLGLEWGWLFKAGAVSRPGSPSPAHSPLPGLSAPSSAPGSPSKAAKAKPAQAQANSAAAAAQAAGARLSEAVKGGRDGIVAPTPMRAMPGMSGRPGSQPASRPASQPGSVPGSASGSKPNSQPSSKPGSPPKINVGGATPTTPSSSTPTTSVPTSAPAPGTNNVKPAQATKHERSADEIAHVKAILASSTALSLPEAQGGMSHGVPGLVIEEMREHLHVHACDKRLTLTELRALFPHFTFPEAPDEDTVWKPISVRGRETEDEMVARAGRGLEILFDMAQEDRYVSLTAHSGLLRAVYKNLGIPYRRLVTGEMNVLVVRVRKVPDVSGLQNGVKTPL</sequence>
<reference evidence="2 3" key="1">
    <citation type="journal article" date="2012" name="Eukaryot. Cell">
        <title>Genome sequence of the Trichosporon asahii environmental strain CBS 8904.</title>
        <authorList>
            <person name="Yang R.Y."/>
            <person name="Li H.T."/>
            <person name="Zhu H."/>
            <person name="Zhou G.P."/>
            <person name="Wang M."/>
            <person name="Wang L."/>
        </authorList>
    </citation>
    <scope>NUCLEOTIDE SEQUENCE [LARGE SCALE GENOMIC DNA]</scope>
    <source>
        <strain evidence="2 3">CBS 8904</strain>
    </source>
</reference>
<feature type="region of interest" description="Disordered" evidence="1">
    <location>
        <begin position="30"/>
        <end position="193"/>
    </location>
</feature>
<dbReference type="eggNOG" id="KOG4754">
    <property type="taxonomic scope" value="Eukaryota"/>
</dbReference>
<feature type="compositionally biased region" description="Low complexity" evidence="1">
    <location>
        <begin position="44"/>
        <end position="83"/>
    </location>
</feature>
<proteinExistence type="predicted"/>
<evidence type="ECO:0000313" key="2">
    <source>
        <dbReference type="EMBL" id="EKD00788.1"/>
    </source>
</evidence>
<dbReference type="OrthoDB" id="496981at2759"/>
<dbReference type="EMBL" id="AMBO01000334">
    <property type="protein sequence ID" value="EKD00788.1"/>
    <property type="molecule type" value="Genomic_DNA"/>
</dbReference>
<evidence type="ECO:0008006" key="4">
    <source>
        <dbReference type="Google" id="ProtNLM"/>
    </source>
</evidence>
<dbReference type="InterPro" id="IPR029033">
    <property type="entry name" value="His_PPase_superfam"/>
</dbReference>
<feature type="compositionally biased region" description="Low complexity" evidence="1">
    <location>
        <begin position="130"/>
        <end position="178"/>
    </location>
</feature>
<dbReference type="HOGENOM" id="CLU_792707_0_0_1"/>
<protein>
    <recommendedName>
        <fullName evidence="4">Phosphoglycerate mutase</fullName>
    </recommendedName>
</protein>
<name>K1VVG4_TRIAC</name>
<dbReference type="Proteomes" id="UP000006757">
    <property type="component" value="Unassembled WGS sequence"/>
</dbReference>
<dbReference type="InParanoid" id="K1VVG4"/>
<evidence type="ECO:0000313" key="3">
    <source>
        <dbReference type="Proteomes" id="UP000006757"/>
    </source>
</evidence>
<keyword evidence="3" id="KW-1185">Reference proteome</keyword>
<dbReference type="AlphaFoldDB" id="K1VVG4"/>
<dbReference type="Gene3D" id="3.40.50.1240">
    <property type="entry name" value="Phosphoglycerate mutase-like"/>
    <property type="match status" value="1"/>
</dbReference>
<gene>
    <name evidence="2" type="ORF">A1Q2_04980</name>
</gene>
<dbReference type="SUPFAM" id="SSF53254">
    <property type="entry name" value="Phosphoglycerate mutase-like"/>
    <property type="match status" value="1"/>
</dbReference>